<feature type="transmembrane region" description="Helical" evidence="7">
    <location>
        <begin position="6"/>
        <end position="30"/>
    </location>
</feature>
<evidence type="ECO:0000256" key="7">
    <source>
        <dbReference type="SAM" id="Phobius"/>
    </source>
</evidence>
<dbReference type="GO" id="GO:0005886">
    <property type="term" value="C:plasma membrane"/>
    <property type="evidence" value="ECO:0007669"/>
    <property type="project" value="UniProtKB-SubCell"/>
</dbReference>
<dbReference type="PATRIC" id="fig|1429043.3.peg.854"/>
<dbReference type="NCBIfam" id="TIGR00786">
    <property type="entry name" value="dctM"/>
    <property type="match status" value="1"/>
</dbReference>
<keyword evidence="6 7" id="KW-0472">Membrane</keyword>
<comment type="caution">
    <text evidence="9">The sequence shown here is derived from an EMBL/GenBank/DDBJ whole genome shotgun (WGS) entry which is preliminary data.</text>
</comment>
<dbReference type="STRING" id="1429043.X474_04015"/>
<evidence type="ECO:0000256" key="4">
    <source>
        <dbReference type="ARBA" id="ARBA00022692"/>
    </source>
</evidence>
<evidence type="ECO:0000256" key="1">
    <source>
        <dbReference type="ARBA" id="ARBA00004429"/>
    </source>
</evidence>
<feature type="transmembrane region" description="Helical" evidence="7">
    <location>
        <begin position="268"/>
        <end position="290"/>
    </location>
</feature>
<dbReference type="AlphaFoldDB" id="A0A0D2JHU9"/>
<dbReference type="InterPro" id="IPR010656">
    <property type="entry name" value="DctM"/>
</dbReference>
<evidence type="ECO:0000256" key="3">
    <source>
        <dbReference type="ARBA" id="ARBA00022519"/>
    </source>
</evidence>
<dbReference type="PIRSF" id="PIRSF006066">
    <property type="entry name" value="HI0050"/>
    <property type="match status" value="1"/>
</dbReference>
<keyword evidence="5 7" id="KW-1133">Transmembrane helix</keyword>
<dbReference type="GO" id="GO:0022857">
    <property type="term" value="F:transmembrane transporter activity"/>
    <property type="evidence" value="ECO:0007669"/>
    <property type="project" value="TreeGrafter"/>
</dbReference>
<proteinExistence type="predicted"/>
<evidence type="ECO:0000259" key="8">
    <source>
        <dbReference type="Pfam" id="PF06808"/>
    </source>
</evidence>
<feature type="transmembrane region" description="Helical" evidence="7">
    <location>
        <begin position="239"/>
        <end position="256"/>
    </location>
</feature>
<dbReference type="PANTHER" id="PTHR33362:SF3">
    <property type="entry name" value="SIALIC ACID TRAP TRANSPORTER PERMEASE PROTEIN SIAT"/>
    <property type="match status" value="1"/>
</dbReference>
<dbReference type="FunCoup" id="A0A0D2JHU9">
    <property type="interactions" value="189"/>
</dbReference>
<keyword evidence="3" id="KW-0997">Cell inner membrane</keyword>
<feature type="transmembrane region" description="Helical" evidence="7">
    <location>
        <begin position="213"/>
        <end position="233"/>
    </location>
</feature>
<evidence type="ECO:0000256" key="6">
    <source>
        <dbReference type="ARBA" id="ARBA00023136"/>
    </source>
</evidence>
<gene>
    <name evidence="9" type="ORF">X474_04015</name>
</gene>
<feature type="transmembrane region" description="Helical" evidence="7">
    <location>
        <begin position="351"/>
        <end position="376"/>
    </location>
</feature>
<feature type="transmembrane region" description="Helical" evidence="7">
    <location>
        <begin position="310"/>
        <end position="339"/>
    </location>
</feature>
<evidence type="ECO:0000313" key="10">
    <source>
        <dbReference type="Proteomes" id="UP000032233"/>
    </source>
</evidence>
<name>A0A0D2JHU9_9BACT</name>
<dbReference type="Proteomes" id="UP000032233">
    <property type="component" value="Unassembled WGS sequence"/>
</dbReference>
<keyword evidence="4 7" id="KW-0812">Transmembrane</keyword>
<dbReference type="InParanoid" id="A0A0D2JHU9"/>
<accession>A0A0D2JHU9</accession>
<comment type="subcellular location">
    <subcellularLocation>
        <location evidence="1">Cell inner membrane</location>
        <topology evidence="1">Multi-pass membrane protein</topology>
    </subcellularLocation>
</comment>
<reference evidence="9 10" key="1">
    <citation type="submission" date="2013-11" db="EMBL/GenBank/DDBJ databases">
        <title>Metagenomic analysis of a methanogenic consortium involved in long chain n-alkane degradation.</title>
        <authorList>
            <person name="Davidova I.A."/>
            <person name="Callaghan A.V."/>
            <person name="Wawrik B."/>
            <person name="Pruitt S."/>
            <person name="Marks C."/>
            <person name="Duncan K.E."/>
            <person name="Suflita J.M."/>
        </authorList>
    </citation>
    <scope>NUCLEOTIDE SEQUENCE [LARGE SCALE GENOMIC DNA]</scope>
    <source>
        <strain evidence="9 10">SPR</strain>
    </source>
</reference>
<feature type="transmembrane region" description="Helical" evidence="7">
    <location>
        <begin position="51"/>
        <end position="72"/>
    </location>
</feature>
<organism evidence="9 10">
    <name type="scientific">Dethiosulfatarculus sandiegensis</name>
    <dbReference type="NCBI Taxonomy" id="1429043"/>
    <lineage>
        <taxon>Bacteria</taxon>
        <taxon>Pseudomonadati</taxon>
        <taxon>Thermodesulfobacteriota</taxon>
        <taxon>Desulfarculia</taxon>
        <taxon>Desulfarculales</taxon>
        <taxon>Desulfarculaceae</taxon>
        <taxon>Dethiosulfatarculus</taxon>
    </lineage>
</organism>
<protein>
    <submittedName>
        <fullName evidence="9">ABC transporter permease</fullName>
    </submittedName>
</protein>
<sequence>MGFLFALTFLVIVTGLPVAFCLAGASYVFVTATGSAPDIVIAHRIINGMDSFPLLAIPFFILAGSLMNSAGITNRLFDFAKALVGWLPGGLGHVNVGASIIFAGMSGAAVADAGGLGTIEIKAMRDAGYDPDFSVGITAASSTIGPIIPPSLPMVAFGVMASCSVGQLFAAGFIPGLLMGASLMVIVAYMAHKRNYPREERFSLSHVGRSFKSSFLSLVTPAIIVGGILTGVFTPTESAIAAVAYAIALGCYYRSLSFKRLISVSMETLDTMSTILMIIGAAAVFAWILTSNQVADNFSSFVMENFESRWMILLTINIILLVVGCFLEPIAAITIMVPVLMPLAKMVGIDIIHLGVLMVLNLMIGLLTPPVGTVLYVLSRVSNLKFERCLSGTAPFFIPLVTVLLLVTYCEQISLFLPSLIYR</sequence>
<evidence type="ECO:0000256" key="5">
    <source>
        <dbReference type="ARBA" id="ARBA00022989"/>
    </source>
</evidence>
<dbReference type="Pfam" id="PF06808">
    <property type="entry name" value="DctM"/>
    <property type="match status" value="1"/>
</dbReference>
<feature type="domain" description="TRAP C4-dicarboxylate transport system permease DctM subunit" evidence="8">
    <location>
        <begin position="6"/>
        <end position="412"/>
    </location>
</feature>
<keyword evidence="2" id="KW-1003">Cell membrane</keyword>
<evidence type="ECO:0000256" key="2">
    <source>
        <dbReference type="ARBA" id="ARBA00022475"/>
    </source>
</evidence>
<feature type="transmembrane region" description="Helical" evidence="7">
    <location>
        <begin position="396"/>
        <end position="417"/>
    </location>
</feature>
<dbReference type="InterPro" id="IPR004681">
    <property type="entry name" value="TRAP_DctM"/>
</dbReference>
<dbReference type="EMBL" id="AZAC01000003">
    <property type="protein sequence ID" value="KIX15316.1"/>
    <property type="molecule type" value="Genomic_DNA"/>
</dbReference>
<feature type="transmembrane region" description="Helical" evidence="7">
    <location>
        <begin position="168"/>
        <end position="192"/>
    </location>
</feature>
<feature type="transmembrane region" description="Helical" evidence="7">
    <location>
        <begin position="92"/>
        <end position="111"/>
    </location>
</feature>
<dbReference type="PANTHER" id="PTHR33362">
    <property type="entry name" value="SIALIC ACID TRAP TRANSPORTER PERMEASE PROTEIN SIAT-RELATED"/>
    <property type="match status" value="1"/>
</dbReference>
<feature type="transmembrane region" description="Helical" evidence="7">
    <location>
        <begin position="132"/>
        <end position="148"/>
    </location>
</feature>
<keyword evidence="10" id="KW-1185">Reference proteome</keyword>
<evidence type="ECO:0000313" key="9">
    <source>
        <dbReference type="EMBL" id="KIX15316.1"/>
    </source>
</evidence>